<feature type="chain" id="PRO_5045641961" description="DUF560 domain-containing protein" evidence="1">
    <location>
        <begin position="19"/>
        <end position="391"/>
    </location>
</feature>
<dbReference type="Proteomes" id="UP000606003">
    <property type="component" value="Unassembled WGS sequence"/>
</dbReference>
<evidence type="ECO:0000256" key="1">
    <source>
        <dbReference type="SAM" id="SignalP"/>
    </source>
</evidence>
<keyword evidence="1" id="KW-0732">Signal</keyword>
<evidence type="ECO:0000313" key="2">
    <source>
        <dbReference type="EMBL" id="MBD2724336.1"/>
    </source>
</evidence>
<sequence length="391" mass="43109">MALLLLSYWGGSLLSAQAQQLPDFNRLDSLTQALAAQYRWAALDSVGTAALRAGADYPALRRRLGQAALAREKPALALRHYGRALRENPLDTTARYGLALAYLDLNQSGAAARLAGRLPDSLRRPLHLMPFQAVTQVEAEAGGQYSRTVHRGDAGFFRLDVSSRLGSCLSLNQNVSYFGQTVELPDRRRPGGMLYPLRQVQYHALLAGQLAPRWRVLLGYNHLNSDLGLLVNRADNLGYASVAYARPYWTAQVGVYAGTLTDTARVQTDLRLAVYPFGNLRLYAYGRASVLRSNGRSYPHGVLGGGGRLHRHVWLEAYAGLGLTPVLAELDGTYVYNLLDPVRERGGANLLILLSRPLALRLSYGAEHRRDSVDGRYYSLNSLSTAITWTW</sequence>
<protein>
    <recommendedName>
        <fullName evidence="4">DUF560 domain-containing protein</fullName>
    </recommendedName>
</protein>
<name>A0ABR8JZJ3_9BACT</name>
<gene>
    <name evidence="2" type="ORF">IC234_19570</name>
</gene>
<organism evidence="2 3">
    <name type="scientific">Hymenobacter armeniacus</name>
    <dbReference type="NCBI Taxonomy" id="2771358"/>
    <lineage>
        <taxon>Bacteria</taxon>
        <taxon>Pseudomonadati</taxon>
        <taxon>Bacteroidota</taxon>
        <taxon>Cytophagia</taxon>
        <taxon>Cytophagales</taxon>
        <taxon>Hymenobacteraceae</taxon>
        <taxon>Hymenobacter</taxon>
    </lineage>
</organism>
<evidence type="ECO:0000313" key="3">
    <source>
        <dbReference type="Proteomes" id="UP000606003"/>
    </source>
</evidence>
<comment type="caution">
    <text evidence="2">The sequence shown here is derived from an EMBL/GenBank/DDBJ whole genome shotgun (WGS) entry which is preliminary data.</text>
</comment>
<accession>A0ABR8JZJ3</accession>
<dbReference type="Gene3D" id="1.25.40.10">
    <property type="entry name" value="Tetratricopeptide repeat domain"/>
    <property type="match status" value="1"/>
</dbReference>
<reference evidence="2 3" key="1">
    <citation type="submission" date="2020-09" db="EMBL/GenBank/DDBJ databases">
        <authorList>
            <person name="Kim M.K."/>
        </authorList>
    </citation>
    <scope>NUCLEOTIDE SEQUENCE [LARGE SCALE GENOMIC DNA]</scope>
    <source>
        <strain evidence="2 3">BT189</strain>
    </source>
</reference>
<evidence type="ECO:0008006" key="4">
    <source>
        <dbReference type="Google" id="ProtNLM"/>
    </source>
</evidence>
<dbReference type="InterPro" id="IPR011990">
    <property type="entry name" value="TPR-like_helical_dom_sf"/>
</dbReference>
<dbReference type="EMBL" id="JACXAC010000006">
    <property type="protein sequence ID" value="MBD2724336.1"/>
    <property type="molecule type" value="Genomic_DNA"/>
</dbReference>
<feature type="signal peptide" evidence="1">
    <location>
        <begin position="1"/>
        <end position="18"/>
    </location>
</feature>
<proteinExistence type="predicted"/>
<dbReference type="SUPFAM" id="SSF48452">
    <property type="entry name" value="TPR-like"/>
    <property type="match status" value="1"/>
</dbReference>
<keyword evidence="3" id="KW-1185">Reference proteome</keyword>